<gene>
    <name evidence="1" type="ORF">E4T21_14690</name>
</gene>
<name>A0A5C1NJZ1_9GAMM</name>
<dbReference type="Proteomes" id="UP000324285">
    <property type="component" value="Chromosome"/>
</dbReference>
<dbReference type="KEGG" id="hbh:E4T21_14690"/>
<dbReference type="Pfam" id="PF15594">
    <property type="entry name" value="Imm50"/>
    <property type="match status" value="1"/>
</dbReference>
<organism evidence="1 2">
    <name type="scientific">Halomonas binhaiensis</name>
    <dbReference type="NCBI Taxonomy" id="2562282"/>
    <lineage>
        <taxon>Bacteria</taxon>
        <taxon>Pseudomonadati</taxon>
        <taxon>Pseudomonadota</taxon>
        <taxon>Gammaproteobacteria</taxon>
        <taxon>Oceanospirillales</taxon>
        <taxon>Halomonadaceae</taxon>
        <taxon>Halomonas</taxon>
    </lineage>
</organism>
<dbReference type="RefSeq" id="WP_149285781.1">
    <property type="nucleotide sequence ID" value="NZ_CP038437.2"/>
</dbReference>
<sequence length="132" mass="15223">MDFLDLIDRNVFLTKVFPDGLNEPVKIGKLCLEVGGRSSINIHVKKKPDIEVKKWGEWGKDYNTIVLVLSGGRVDEIKATNWEKSDYQDIHIKSIEKKYLVSQKGQDWEVEFSTDGFVFQECRVYFDDSTSS</sequence>
<reference evidence="1" key="1">
    <citation type="submission" date="2021-02" db="EMBL/GenBank/DDBJ databases">
        <title>Strain Y2R2, a novel species of the genus Halomonas.</title>
        <authorList>
            <person name="Huang H."/>
        </authorList>
    </citation>
    <scope>NUCLEOTIDE SEQUENCE</scope>
    <source>
        <strain evidence="1">Y2R2</strain>
    </source>
</reference>
<dbReference type="OrthoDB" id="8592993at2"/>
<dbReference type="EMBL" id="CP038437">
    <property type="protein sequence ID" value="QEM82657.1"/>
    <property type="molecule type" value="Genomic_DNA"/>
</dbReference>
<proteinExistence type="predicted"/>
<keyword evidence="2" id="KW-1185">Reference proteome</keyword>
<evidence type="ECO:0000313" key="1">
    <source>
        <dbReference type="EMBL" id="QEM82657.1"/>
    </source>
</evidence>
<evidence type="ECO:0000313" key="2">
    <source>
        <dbReference type="Proteomes" id="UP000324285"/>
    </source>
</evidence>
<dbReference type="AlphaFoldDB" id="A0A5C1NJZ1"/>
<accession>A0A5C1NJZ1</accession>
<dbReference type="InterPro" id="IPR028957">
    <property type="entry name" value="Imm50"/>
</dbReference>
<protein>
    <submittedName>
        <fullName evidence="1">Uncharacterized protein</fullName>
    </submittedName>
</protein>